<protein>
    <recommendedName>
        <fullName evidence="4">O-methyltransferase C-terminal domain-containing protein</fullName>
    </recommendedName>
</protein>
<evidence type="ECO:0000259" key="4">
    <source>
        <dbReference type="Pfam" id="PF00891"/>
    </source>
</evidence>
<organism evidence="5 6">
    <name type="scientific">Petromyces alliaceus</name>
    <name type="common">Aspergillus alliaceus</name>
    <dbReference type="NCBI Taxonomy" id="209559"/>
    <lineage>
        <taxon>Eukaryota</taxon>
        <taxon>Fungi</taxon>
        <taxon>Dikarya</taxon>
        <taxon>Ascomycota</taxon>
        <taxon>Pezizomycotina</taxon>
        <taxon>Eurotiomycetes</taxon>
        <taxon>Eurotiomycetidae</taxon>
        <taxon>Eurotiales</taxon>
        <taxon>Aspergillaceae</taxon>
        <taxon>Aspergillus</taxon>
        <taxon>Aspergillus subgen. Circumdati</taxon>
    </lineage>
</organism>
<dbReference type="PANTHER" id="PTHR43712:SF19">
    <property type="entry name" value="DUAL O-METHYLTRANSFERASE_FAD-DEPENDENT MONOOXYGENASE ELCB"/>
    <property type="match status" value="1"/>
</dbReference>
<name>A0A5N6G330_PETAA</name>
<feature type="domain" description="O-methyltransferase C-terminal" evidence="4">
    <location>
        <begin position="195"/>
        <end position="403"/>
    </location>
</feature>
<gene>
    <name evidence="5" type="ORF">ETB97_008923</name>
</gene>
<comment type="caution">
    <text evidence="5">The sequence shown here is derived from an EMBL/GenBank/DDBJ whole genome shotgun (WGS) entry which is preliminary data.</text>
</comment>
<dbReference type="GO" id="GO:0044550">
    <property type="term" value="P:secondary metabolite biosynthetic process"/>
    <property type="evidence" value="ECO:0007669"/>
    <property type="project" value="UniProtKB-ARBA"/>
</dbReference>
<keyword evidence="3" id="KW-0949">S-adenosyl-L-methionine</keyword>
<evidence type="ECO:0000313" key="6">
    <source>
        <dbReference type="Proteomes" id="UP000541154"/>
    </source>
</evidence>
<keyword evidence="1" id="KW-0489">Methyltransferase</keyword>
<dbReference type="PANTHER" id="PTHR43712">
    <property type="entry name" value="PUTATIVE (AFU_ORTHOLOGUE AFUA_4G14580)-RELATED"/>
    <property type="match status" value="1"/>
</dbReference>
<dbReference type="InterPro" id="IPR029063">
    <property type="entry name" value="SAM-dependent_MTases_sf"/>
</dbReference>
<evidence type="ECO:0000256" key="3">
    <source>
        <dbReference type="ARBA" id="ARBA00022691"/>
    </source>
</evidence>
<accession>A0A8H6E9V8</accession>
<sequence>MAFASPSPMEELTQSLVEDVKALNDHLRSTGHPTPSSDRYTPAVVLPVDASPDAHSARERILDHALRLFRLAAGPSEYLLNLQTGYHYASCVRWLCHFQIYHLVPLHGSISYADLAALANAPERQLRSVVRMAITNGLFVENPPQHLAHSSTSALLRNDADFHDWAVIMTDLSFPTAYSMVEAHERWPNSLEGSQTAYNIAVDSSLPFFQHLAQQPDRQRQFAGFMRSMARSQGTDVEKLAHGWNWVALGRARVVDVGGSTGHASLALARKFPELNFVVEDLPDVVANGPEYLASLDDAHELKHRIEYRAHSFFHPQPVQDADVYFLRMVLHNWSNGDCVRILSQLVKALKPGARILIVDIVLPEPGVMPASKERLLRAQDLIMMQVYNSMERHLEDWMEIFNKVDARLKVKITQPPGGLMSLIELGMDD</sequence>
<keyword evidence="6" id="KW-1185">Reference proteome</keyword>
<dbReference type="InterPro" id="IPR036388">
    <property type="entry name" value="WH-like_DNA-bd_sf"/>
</dbReference>
<reference evidence="5 6" key="1">
    <citation type="submission" date="2019-04" db="EMBL/GenBank/DDBJ databases">
        <title>Aspergillus burnettii sp. nov., novel species from soil in southeast Queensland.</title>
        <authorList>
            <person name="Gilchrist C.L.M."/>
            <person name="Pitt J.I."/>
            <person name="Lange L."/>
            <person name="Lacey H.J."/>
            <person name="Vuong D."/>
            <person name="Midgley D.J."/>
            <person name="Greenfield P."/>
            <person name="Bradbury M."/>
            <person name="Lacey E."/>
            <person name="Busk P.K."/>
            <person name="Pilgaard B."/>
            <person name="Chooi Y.H."/>
            <person name="Piggott A.M."/>
        </authorList>
    </citation>
    <scope>NUCLEOTIDE SEQUENCE [LARGE SCALE GENOMIC DNA]</scope>
    <source>
        <strain evidence="5 6">FRR 5400</strain>
    </source>
</reference>
<dbReference type="EMBL" id="SPNV01000041">
    <property type="protein sequence ID" value="KAF5863988.1"/>
    <property type="molecule type" value="Genomic_DNA"/>
</dbReference>
<dbReference type="AlphaFoldDB" id="A0A5N6G330"/>
<dbReference type="CDD" id="cd02440">
    <property type="entry name" value="AdoMet_MTases"/>
    <property type="match status" value="1"/>
</dbReference>
<proteinExistence type="predicted"/>
<dbReference type="GO" id="GO:0008171">
    <property type="term" value="F:O-methyltransferase activity"/>
    <property type="evidence" value="ECO:0007669"/>
    <property type="project" value="InterPro"/>
</dbReference>
<keyword evidence="2" id="KW-0808">Transferase</keyword>
<evidence type="ECO:0000256" key="2">
    <source>
        <dbReference type="ARBA" id="ARBA00022679"/>
    </source>
</evidence>
<dbReference type="InterPro" id="IPR001077">
    <property type="entry name" value="COMT_C"/>
</dbReference>
<evidence type="ECO:0000313" key="5">
    <source>
        <dbReference type="EMBL" id="KAF5863988.1"/>
    </source>
</evidence>
<dbReference type="OMA" id="CEPEPNM"/>
<dbReference type="SUPFAM" id="SSF46785">
    <property type="entry name" value="Winged helix' DNA-binding domain"/>
    <property type="match status" value="1"/>
</dbReference>
<accession>A0A5N6G330</accession>
<dbReference type="Gene3D" id="3.40.50.150">
    <property type="entry name" value="Vaccinia Virus protein VP39"/>
    <property type="match status" value="1"/>
</dbReference>
<dbReference type="Pfam" id="PF00891">
    <property type="entry name" value="Methyltransf_2"/>
    <property type="match status" value="1"/>
</dbReference>
<evidence type="ECO:0000256" key="1">
    <source>
        <dbReference type="ARBA" id="ARBA00022603"/>
    </source>
</evidence>
<dbReference type="InterPro" id="IPR016461">
    <property type="entry name" value="COMT-like"/>
</dbReference>
<dbReference type="Proteomes" id="UP000541154">
    <property type="component" value="Unassembled WGS sequence"/>
</dbReference>
<dbReference type="Gene3D" id="1.10.10.10">
    <property type="entry name" value="Winged helix-like DNA-binding domain superfamily/Winged helix DNA-binding domain"/>
    <property type="match status" value="1"/>
</dbReference>
<dbReference type="PROSITE" id="PS51683">
    <property type="entry name" value="SAM_OMT_II"/>
    <property type="match status" value="1"/>
</dbReference>
<dbReference type="GO" id="GO:0032259">
    <property type="term" value="P:methylation"/>
    <property type="evidence" value="ECO:0007669"/>
    <property type="project" value="UniProtKB-KW"/>
</dbReference>
<dbReference type="InterPro" id="IPR036390">
    <property type="entry name" value="WH_DNA-bd_sf"/>
</dbReference>
<dbReference type="SUPFAM" id="SSF53335">
    <property type="entry name" value="S-adenosyl-L-methionine-dependent methyltransferases"/>
    <property type="match status" value="1"/>
</dbReference>